<feature type="domain" description="Tail specific protease" evidence="1">
    <location>
        <begin position="322"/>
        <end position="525"/>
    </location>
</feature>
<dbReference type="PANTHER" id="PTHR32060">
    <property type="entry name" value="TAIL-SPECIFIC PROTEASE"/>
    <property type="match status" value="1"/>
</dbReference>
<dbReference type="RefSeq" id="WP_202702195.1">
    <property type="nucleotide sequence ID" value="NZ_JAJJMN010000001.1"/>
</dbReference>
<dbReference type="Pfam" id="PF03572">
    <property type="entry name" value="Peptidase_S41"/>
    <property type="match status" value="1"/>
</dbReference>
<dbReference type="InterPro" id="IPR029045">
    <property type="entry name" value="ClpP/crotonase-like_dom_sf"/>
</dbReference>
<protein>
    <submittedName>
        <fullName evidence="2">Peptidase S41</fullName>
    </submittedName>
</protein>
<dbReference type="Proteomes" id="UP001430700">
    <property type="component" value="Unassembled WGS sequence"/>
</dbReference>
<sequence length="549" mass="62867">MKNITKKHPKTMYRTSITTTICFYKRITNAFTNPKNLLSVFTLLWLFSFSCTIQAQSSAKIMKDSLMLYNKVLSPKQMQEDLKILRTINEKANSGLYQYRSKKQVDSIYNGAFKSIKKPMSTIEFYKIMLRLSDYEGSLHNYTIPDLDLINFLNRQKSFFPFPLVYINGQIIFDGQSSDIPPGSRIKSINGINDAQLMRSFYKYYTTDGHHLVQKLSASVNKSFGLNYLLEYGLCDEFIIEYSVPKSEALQKTVLRAVTLKERTANLKNRFSAPVTDLLDYKKQSPYSFRMINPATGLLNLRFFGMAYGSDDPKFKPYVRFLDSIFTALDKNKVANLIIDVRNNPGGSDPNFEQPVMYLTDKPFKENEKAVILFDPNVLPLEKYFWGTSTSERMDSTALKAGKEYLKSLYPVFQNNISIQDQKYNPVYHPKSPLFKGKLYLLINENVASAASHFASLVKAYVDNVTIVGLETVGGYYVHNGHSPLVYELPNSKVKTQFSIVNVVQDAPKKANQPEGHGIMPDYEVWPTLDDFFEQKDTQMEFVLKLIAK</sequence>
<evidence type="ECO:0000259" key="1">
    <source>
        <dbReference type="Pfam" id="PF03572"/>
    </source>
</evidence>
<organism evidence="2 3">
    <name type="scientific">Flavobacterium lipolyticum</name>
    <dbReference type="NCBI Taxonomy" id="2893754"/>
    <lineage>
        <taxon>Bacteria</taxon>
        <taxon>Pseudomonadati</taxon>
        <taxon>Bacteroidota</taxon>
        <taxon>Flavobacteriia</taxon>
        <taxon>Flavobacteriales</taxon>
        <taxon>Flavobacteriaceae</taxon>
        <taxon>Flavobacterium</taxon>
    </lineage>
</organism>
<dbReference type="InterPro" id="IPR005151">
    <property type="entry name" value="Tail-specific_protease"/>
</dbReference>
<gene>
    <name evidence="2" type="ORF">LNQ34_13145</name>
</gene>
<proteinExistence type="predicted"/>
<dbReference type="SUPFAM" id="SSF52096">
    <property type="entry name" value="ClpP/crotonase"/>
    <property type="match status" value="1"/>
</dbReference>
<accession>A0ABS8M1K4</accession>
<dbReference type="PANTHER" id="PTHR32060:SF22">
    <property type="entry name" value="CARBOXYL-TERMINAL-PROCESSING PEPTIDASE 3, CHLOROPLASTIC"/>
    <property type="match status" value="1"/>
</dbReference>
<dbReference type="Gene3D" id="3.90.226.10">
    <property type="entry name" value="2-enoyl-CoA Hydratase, Chain A, domain 1"/>
    <property type="match status" value="1"/>
</dbReference>
<keyword evidence="3" id="KW-1185">Reference proteome</keyword>
<dbReference type="EMBL" id="JAJJMN010000001">
    <property type="protein sequence ID" value="MCC9018721.1"/>
    <property type="molecule type" value="Genomic_DNA"/>
</dbReference>
<name>A0ABS8M1K4_9FLAO</name>
<evidence type="ECO:0000313" key="3">
    <source>
        <dbReference type="Proteomes" id="UP001430700"/>
    </source>
</evidence>
<reference evidence="2" key="1">
    <citation type="submission" date="2021-11" db="EMBL/GenBank/DDBJ databases">
        <title>Description of novel Flavobacterium species.</title>
        <authorList>
            <person name="Saticioglu I.B."/>
            <person name="Ay H."/>
            <person name="Altun S."/>
            <person name="Duman M."/>
        </authorList>
    </citation>
    <scope>NUCLEOTIDE SEQUENCE</scope>
    <source>
        <strain evidence="2">F-126</strain>
    </source>
</reference>
<evidence type="ECO:0000313" key="2">
    <source>
        <dbReference type="EMBL" id="MCC9018721.1"/>
    </source>
</evidence>
<comment type="caution">
    <text evidence="2">The sequence shown here is derived from an EMBL/GenBank/DDBJ whole genome shotgun (WGS) entry which is preliminary data.</text>
</comment>